<dbReference type="PANTHER" id="PTHR19328">
    <property type="entry name" value="HEDGEHOG-INTERACTING PROTEIN"/>
    <property type="match status" value="1"/>
</dbReference>
<name>A0A6P8GC41_CLUHA</name>
<dbReference type="Proteomes" id="UP000515152">
    <property type="component" value="Chromosome 14"/>
</dbReference>
<dbReference type="GeneID" id="105909418"/>
<evidence type="ECO:0000256" key="3">
    <source>
        <dbReference type="ARBA" id="ARBA00022525"/>
    </source>
</evidence>
<dbReference type="InterPro" id="IPR018143">
    <property type="entry name" value="Folate_rcpt-like"/>
</dbReference>
<sequence length="646" mass="72345">MGERDSHGIQGAGLCRTYQRVHITSATLGITLVTLTVFSLVGQTSSHPQCLDFRPPFRPTTHLEFCNNYDQFGCCDQDADSTIAERYWDLMDLVHLEEYERCGDLVKDIMCQECSPYAAHLFDAENPYTPVREIPGLCFTYCHEFHTKCGSIIKYLTDSRVLQEASDKGSTTFCSLADLPDRDYCYPNVLQNNYLANNLGKVVEDPMGCLQLCLTEVANGLRNPVLMLHSGDGTHRMFVAEQVGFVWVYLRDGSRVEQPFLDLSGEVLTTPWLGDERGFLGLAFHPRYQDNGLFFIYYSILEQGRLEKVRISEMRVSAHDMNRADLNSERVILEIEEPAANHNGGQLLFGLDGYLYIFTGDGGKAGDPFGKFGNAQNKSALLGKVLRIDVDSSSSAGTPYRIPPDNPFIGQQDARPEVYAYGVRNMWRCSVDRGDPITGYGRGRIICGDVGQNRYEEVDIIVKGGNYGWRAKEGFECFDIKLCQNSSMNDILPIFAYGHHVGKSITGGYVYRGCESPNINGVYIFGDFMSGRLMALQEDKASGTWKEKSICMGDTPTCSFPGLINHHHKFIISFAEDESGELYFLATSYPSSVSPYGTIYKFMDPSRRAPPGKCKYKPLPVKVKGKKVPFVPRESMYLSFNPGKIM</sequence>
<evidence type="ECO:0000259" key="8">
    <source>
        <dbReference type="Pfam" id="PF03024"/>
    </source>
</evidence>
<dbReference type="PANTHER" id="PTHR19328:SF54">
    <property type="entry name" value="HHIP-LIKE PROTEIN 2"/>
    <property type="match status" value="1"/>
</dbReference>
<feature type="domain" description="Folate receptor-like" evidence="8">
    <location>
        <begin position="60"/>
        <end position="185"/>
    </location>
</feature>
<evidence type="ECO:0000256" key="7">
    <source>
        <dbReference type="SAM" id="Phobius"/>
    </source>
</evidence>
<dbReference type="Gene3D" id="2.120.10.30">
    <property type="entry name" value="TolB, C-terminal domain"/>
    <property type="match status" value="1"/>
</dbReference>
<keyword evidence="10" id="KW-1185">Reference proteome</keyword>
<evidence type="ECO:0000256" key="1">
    <source>
        <dbReference type="ARBA" id="ARBA00004613"/>
    </source>
</evidence>
<comment type="similarity">
    <text evidence="2">Belongs to the HHIP family.</text>
</comment>
<comment type="subcellular location">
    <subcellularLocation>
        <location evidence="1">Secreted</location>
    </subcellularLocation>
</comment>
<feature type="domain" description="Glucose/Sorbosone dehydrogenase" evidence="9">
    <location>
        <begin position="222"/>
        <end position="549"/>
    </location>
</feature>
<dbReference type="SUPFAM" id="SSF50952">
    <property type="entry name" value="Soluble quinoprotein glucose dehydrogenase"/>
    <property type="match status" value="1"/>
</dbReference>
<keyword evidence="4" id="KW-0732">Signal</keyword>
<keyword evidence="5" id="KW-1015">Disulfide bond</keyword>
<evidence type="ECO:0000256" key="5">
    <source>
        <dbReference type="ARBA" id="ARBA00023157"/>
    </source>
</evidence>
<dbReference type="CTD" id="79802"/>
<keyword evidence="7" id="KW-0472">Membrane</keyword>
<organism evidence="10 11">
    <name type="scientific">Clupea harengus</name>
    <name type="common">Atlantic herring</name>
    <dbReference type="NCBI Taxonomy" id="7950"/>
    <lineage>
        <taxon>Eukaryota</taxon>
        <taxon>Metazoa</taxon>
        <taxon>Chordata</taxon>
        <taxon>Craniata</taxon>
        <taxon>Vertebrata</taxon>
        <taxon>Euteleostomi</taxon>
        <taxon>Actinopterygii</taxon>
        <taxon>Neopterygii</taxon>
        <taxon>Teleostei</taxon>
        <taxon>Clupei</taxon>
        <taxon>Clupeiformes</taxon>
        <taxon>Clupeoidei</taxon>
        <taxon>Clupeidae</taxon>
        <taxon>Clupea</taxon>
    </lineage>
</organism>
<accession>A0A6P8GC41</accession>
<proteinExistence type="inferred from homology"/>
<protein>
    <submittedName>
        <fullName evidence="11">HHIP-like protein 2</fullName>
    </submittedName>
</protein>
<keyword evidence="6" id="KW-0325">Glycoprotein</keyword>
<dbReference type="GO" id="GO:0005576">
    <property type="term" value="C:extracellular region"/>
    <property type="evidence" value="ECO:0007669"/>
    <property type="project" value="UniProtKB-SubCell"/>
</dbReference>
<keyword evidence="3" id="KW-0964">Secreted</keyword>
<dbReference type="Pfam" id="PF07995">
    <property type="entry name" value="GSDH"/>
    <property type="match status" value="1"/>
</dbReference>
<gene>
    <name evidence="11" type="primary">hhipl2</name>
</gene>
<evidence type="ECO:0000256" key="6">
    <source>
        <dbReference type="ARBA" id="ARBA00023180"/>
    </source>
</evidence>
<dbReference type="Pfam" id="PF03024">
    <property type="entry name" value="Folate_rec"/>
    <property type="match status" value="1"/>
</dbReference>
<evidence type="ECO:0000256" key="2">
    <source>
        <dbReference type="ARBA" id="ARBA00010658"/>
    </source>
</evidence>
<keyword evidence="7" id="KW-0812">Transmembrane</keyword>
<dbReference type="OrthoDB" id="10266706at2759"/>
<feature type="transmembrane region" description="Helical" evidence="7">
    <location>
        <begin position="21"/>
        <end position="41"/>
    </location>
</feature>
<dbReference type="KEGG" id="char:105909418"/>
<evidence type="ECO:0000259" key="9">
    <source>
        <dbReference type="Pfam" id="PF07995"/>
    </source>
</evidence>
<dbReference type="AlphaFoldDB" id="A0A6P8GC41"/>
<dbReference type="InterPro" id="IPR012938">
    <property type="entry name" value="Glc/Sorbosone_DH"/>
</dbReference>
<reference evidence="11" key="1">
    <citation type="submission" date="2025-08" db="UniProtKB">
        <authorList>
            <consortium name="RefSeq"/>
        </authorList>
    </citation>
    <scope>IDENTIFICATION</scope>
</reference>
<dbReference type="InterPro" id="IPR011041">
    <property type="entry name" value="Quinoprot_gluc/sorb_DH_b-prop"/>
</dbReference>
<evidence type="ECO:0000256" key="4">
    <source>
        <dbReference type="ARBA" id="ARBA00022729"/>
    </source>
</evidence>
<evidence type="ECO:0000313" key="11">
    <source>
        <dbReference type="RefSeq" id="XP_031436808.1"/>
    </source>
</evidence>
<dbReference type="RefSeq" id="XP_031436808.1">
    <property type="nucleotide sequence ID" value="XM_031580948.1"/>
</dbReference>
<evidence type="ECO:0000313" key="10">
    <source>
        <dbReference type="Proteomes" id="UP000515152"/>
    </source>
</evidence>
<dbReference type="InterPro" id="IPR011042">
    <property type="entry name" value="6-blade_b-propeller_TolB-like"/>
</dbReference>
<keyword evidence="7" id="KW-1133">Transmembrane helix</keyword>